<protein>
    <submittedName>
        <fullName evidence="1">Class I SAM-dependent methyltransferase</fullName>
    </submittedName>
</protein>
<keyword evidence="1" id="KW-0808">Transferase</keyword>
<dbReference type="RefSeq" id="WP_344065382.1">
    <property type="nucleotide sequence ID" value="NZ_BAAAPN010000045.1"/>
</dbReference>
<dbReference type="GO" id="GO:0008168">
    <property type="term" value="F:methyltransferase activity"/>
    <property type="evidence" value="ECO:0007669"/>
    <property type="project" value="UniProtKB-KW"/>
</dbReference>
<comment type="caution">
    <text evidence="1">The sequence shown here is derived from an EMBL/GenBank/DDBJ whole genome shotgun (WGS) entry which is preliminary data.</text>
</comment>
<reference evidence="1 2" key="1">
    <citation type="journal article" date="2019" name="Int. J. Syst. Evol. Microbiol.">
        <title>The Global Catalogue of Microorganisms (GCM) 10K type strain sequencing project: providing services to taxonomists for standard genome sequencing and annotation.</title>
        <authorList>
            <consortium name="The Broad Institute Genomics Platform"/>
            <consortium name="The Broad Institute Genome Sequencing Center for Infectious Disease"/>
            <person name="Wu L."/>
            <person name="Ma J."/>
        </authorList>
    </citation>
    <scope>NUCLEOTIDE SEQUENCE [LARGE SCALE GENOMIC DNA]</scope>
    <source>
        <strain evidence="1 2">JCM 15591</strain>
    </source>
</reference>
<name>A0ABN2KME6_9MICO</name>
<dbReference type="GO" id="GO:0032259">
    <property type="term" value="P:methylation"/>
    <property type="evidence" value="ECO:0007669"/>
    <property type="project" value="UniProtKB-KW"/>
</dbReference>
<dbReference type="Pfam" id="PF13578">
    <property type="entry name" value="Methyltransf_24"/>
    <property type="match status" value="1"/>
</dbReference>
<dbReference type="Gene3D" id="3.40.50.150">
    <property type="entry name" value="Vaccinia Virus protein VP39"/>
    <property type="match status" value="1"/>
</dbReference>
<dbReference type="EMBL" id="BAAAPN010000045">
    <property type="protein sequence ID" value="GAA1760101.1"/>
    <property type="molecule type" value="Genomic_DNA"/>
</dbReference>
<proteinExistence type="predicted"/>
<accession>A0ABN2KME6</accession>
<evidence type="ECO:0000313" key="1">
    <source>
        <dbReference type="EMBL" id="GAA1760101.1"/>
    </source>
</evidence>
<organism evidence="1 2">
    <name type="scientific">Nostocoides vanveenii</name>
    <dbReference type="NCBI Taxonomy" id="330835"/>
    <lineage>
        <taxon>Bacteria</taxon>
        <taxon>Bacillati</taxon>
        <taxon>Actinomycetota</taxon>
        <taxon>Actinomycetes</taxon>
        <taxon>Micrococcales</taxon>
        <taxon>Intrasporangiaceae</taxon>
        <taxon>Nostocoides</taxon>
    </lineage>
</organism>
<keyword evidence="2" id="KW-1185">Reference proteome</keyword>
<dbReference type="Proteomes" id="UP001501475">
    <property type="component" value="Unassembled WGS sequence"/>
</dbReference>
<gene>
    <name evidence="1" type="ORF">GCM10009810_19420</name>
</gene>
<dbReference type="InterPro" id="IPR029063">
    <property type="entry name" value="SAM-dependent_MTases_sf"/>
</dbReference>
<sequence>MMRFGSFADAWTLAEDIPGWLTPDQARLLWDEARRLQPGARVLEIGSYQGRSTVVLAAALADSGGQVVAVDPFVDDWKYGSPVTRSRFEEHLARAGVAAGVRLVADYSTAVRPTWTEPLDLLFVDGKHDVLTVLDDLKFAAHVRQGGRLLVHDCFSSVGVTLGVLPLLRPGSPLRFLTRTGSMAVFELGSPGVSDRLRLLAQLPWWARNIGIKVLLRLKLRGLARRAGHDSLYDPF</sequence>
<keyword evidence="1" id="KW-0489">Methyltransferase</keyword>
<evidence type="ECO:0000313" key="2">
    <source>
        <dbReference type="Proteomes" id="UP001501475"/>
    </source>
</evidence>
<dbReference type="SUPFAM" id="SSF53335">
    <property type="entry name" value="S-adenosyl-L-methionine-dependent methyltransferases"/>
    <property type="match status" value="1"/>
</dbReference>